<dbReference type="OrthoDB" id="5588846at2759"/>
<evidence type="ECO:0000259" key="2">
    <source>
        <dbReference type="PROSITE" id="PS51382"/>
    </source>
</evidence>
<organism evidence="3 4">
    <name type="scientific">Metschnikowia bicuspidata</name>
    <dbReference type="NCBI Taxonomy" id="27322"/>
    <lineage>
        <taxon>Eukaryota</taxon>
        <taxon>Fungi</taxon>
        <taxon>Dikarya</taxon>
        <taxon>Ascomycota</taxon>
        <taxon>Saccharomycotina</taxon>
        <taxon>Pichiomycetes</taxon>
        <taxon>Metschnikowiaceae</taxon>
        <taxon>Metschnikowia</taxon>
    </lineage>
</organism>
<feature type="transmembrane region" description="Helical" evidence="1">
    <location>
        <begin position="720"/>
        <end position="738"/>
    </location>
</feature>
<feature type="domain" description="SPX" evidence="2">
    <location>
        <begin position="1"/>
        <end position="321"/>
    </location>
</feature>
<keyword evidence="1" id="KW-0812">Transmembrane</keyword>
<proteinExistence type="predicted"/>
<reference evidence="4" key="1">
    <citation type="journal article" date="2018" name="Nat. Microbiol.">
        <title>Leveraging single-cell genomics to expand the fungal tree of life.</title>
        <authorList>
            <person name="Ahrendt S.R."/>
            <person name="Quandt C.A."/>
            <person name="Ciobanu D."/>
            <person name="Clum A."/>
            <person name="Salamov A."/>
            <person name="Andreopoulos B."/>
            <person name="Cheng J.F."/>
            <person name="Woyke T."/>
            <person name="Pelin A."/>
            <person name="Henrissat B."/>
            <person name="Reynolds N.K."/>
            <person name="Benny G.L."/>
            <person name="Smith M.E."/>
            <person name="James T.Y."/>
            <person name="Grigoriev I.V."/>
        </authorList>
    </citation>
    <scope>NUCLEOTIDE SEQUENCE [LARGE SCALE GENOMIC DNA]</scope>
    <source>
        <strain evidence="4">Baker2002</strain>
    </source>
</reference>
<feature type="transmembrane region" description="Helical" evidence="1">
    <location>
        <begin position="684"/>
        <end position="708"/>
    </location>
</feature>
<gene>
    <name evidence="3" type="ORF">METBISCDRAFT_29139</name>
</gene>
<dbReference type="InterPro" id="IPR004331">
    <property type="entry name" value="SPX_dom"/>
</dbReference>
<evidence type="ECO:0000313" key="3">
    <source>
        <dbReference type="EMBL" id="RKP28450.1"/>
    </source>
</evidence>
<name>A0A4P9Z9J4_9ASCO</name>
<dbReference type="PROSITE" id="PS51382">
    <property type="entry name" value="SPX"/>
    <property type="match status" value="1"/>
</dbReference>
<keyword evidence="1" id="KW-1133">Transmembrane helix</keyword>
<protein>
    <recommendedName>
        <fullName evidence="2">SPX domain-containing protein</fullName>
    </recommendedName>
</protein>
<evidence type="ECO:0000256" key="1">
    <source>
        <dbReference type="SAM" id="Phobius"/>
    </source>
</evidence>
<dbReference type="Proteomes" id="UP000268321">
    <property type="component" value="Unassembled WGS sequence"/>
</dbReference>
<dbReference type="EMBL" id="ML004898">
    <property type="protein sequence ID" value="RKP28450.1"/>
    <property type="molecule type" value="Genomic_DNA"/>
</dbReference>
<keyword evidence="1" id="KW-0472">Membrane</keyword>
<keyword evidence="4" id="KW-1185">Reference proteome</keyword>
<sequence length="742" mass="83819">MKFGENLAHLSIPEWKIYILDYKDLKAAIRDLLRYCTVTMMQLSRKFSKNFEQIDLFFMAIKRASDDNRANLLARLNTLHYYVVNEVSWEVRKLTKYIAKLTKHPPYSATSEAFVAGHMQLLHANRYSFVNFDLSKITADLLYLLKAIDAELRYLLEQLRLGAHGKVLPGSNSSSSLCNAHSLATSHSGLDDLHMGAALGSADQIGKFDLICELKKNFAVHCVVPQDNSSRNDLRLTLDVHLTIPRISELCRVSVIYLASPQTESSSWIISYQDQPLSIVLVYTGDLRKYSYCCILQKMVSAILAYLNEQNAQDKEHLQLTIALYIANGCLSTMTRATLDFFLTRDHTPSLQLVCDCTRYFLSQRPAQHENAAALDSTDKELYEDSFHMALDENICTSNSAASRVTFSTTHMDLFPFSSLSIYSNDSHLQAFEDQLVTEVDGYILRSKALLAALSKLPLKIQSLYKCAPINAFKGFLILEYMNLCYFNQIPPNPNNHYSRVLSLKLLKNYESFEVTHKQDMLDKTIIQSRSNLILHRQEACRSLLPSADALTASTPLKTGAASAESPTLGSFSSSEMVANGKFPLHASDLESYLDKNTSEGAYATTRTLRAFRRRLKAPGARPQKKRLLEYQVQLAHDYDAVVTFLAFSFCFRSILIAGINLGILCSLLSFENGDTWLFVANNLFLAFILSLGFFAMFFSIASIKIHFHQMRRSPRVHTCVLWLSLLFVNSVAMWSIVQMLA</sequence>
<feature type="transmembrane region" description="Helical" evidence="1">
    <location>
        <begin position="641"/>
        <end position="664"/>
    </location>
</feature>
<evidence type="ECO:0000313" key="4">
    <source>
        <dbReference type="Proteomes" id="UP000268321"/>
    </source>
</evidence>
<accession>A0A4P9Z9J4</accession>
<dbReference type="AlphaFoldDB" id="A0A4P9Z9J4"/>